<name>A0ABV1M0Z5_9NEIS</name>
<evidence type="ECO:0000313" key="2">
    <source>
        <dbReference type="Proteomes" id="UP001433638"/>
    </source>
</evidence>
<sequence>MLKLSIAPTYLDATLAMSDLPQLDSWLRQRPLSQPLECAEQLRQALEQLNRVRLAPAQRAKLLERHHQEHKLLLPLLERLAANGELTTQHKARHAARLAQQLGTALHIGYKLLAMERSEEHGLLVLDKYKSEALCLAMRSARQMAFLYARTYTTLPEGFWHDCHRLFFHALEKGWENTPLPGQTKSPAHYYRQLLLLGMTASNRMAPALIDYTLLLIRKHADLLDLLHLGHLTSDHGSFAFQPGTDQPPRYISEALDIPAAQGIWVIDTHALETELKSKLQKLQYLARHQNNPFELEEEIQHVLYLTMEWQSSIQRRHDRQPSDDEIELVSSLSTIWFISNGAAWTFPNGEALPEELLPDNGLRGKLQRLPPPLPVRLKVVNTSASGMLLRGEAQYHPLRAGELLLLRHPGKPWQLAVVRWVNLCGEQMETECGVELVGPQPEAVMLLPLLTHPNDHYHMALRLPASPRPGKQPLLVIPDRQYQRQREFYLLDRQGRQVISSTSLSLQTASHQFVEYRPSVLSAATHHPS</sequence>
<gene>
    <name evidence="1" type="ORF">ABNW52_03645</name>
</gene>
<protein>
    <recommendedName>
        <fullName evidence="3">Molecular chaperone</fullName>
    </recommendedName>
</protein>
<organism evidence="1 2">
    <name type="scientific">Vogesella oryzagri</name>
    <dbReference type="NCBI Taxonomy" id="3160864"/>
    <lineage>
        <taxon>Bacteria</taxon>
        <taxon>Pseudomonadati</taxon>
        <taxon>Pseudomonadota</taxon>
        <taxon>Betaproteobacteria</taxon>
        <taxon>Neisseriales</taxon>
        <taxon>Chromobacteriaceae</taxon>
        <taxon>Vogesella</taxon>
    </lineage>
</organism>
<dbReference type="Proteomes" id="UP001433638">
    <property type="component" value="Unassembled WGS sequence"/>
</dbReference>
<comment type="caution">
    <text evidence="1">The sequence shown here is derived from an EMBL/GenBank/DDBJ whole genome shotgun (WGS) entry which is preliminary data.</text>
</comment>
<dbReference type="EMBL" id="JBEFLD010000002">
    <property type="protein sequence ID" value="MEQ6289701.1"/>
    <property type="molecule type" value="Genomic_DNA"/>
</dbReference>
<dbReference type="RefSeq" id="WP_349584157.1">
    <property type="nucleotide sequence ID" value="NZ_JBEFLD010000002.1"/>
</dbReference>
<evidence type="ECO:0008006" key="3">
    <source>
        <dbReference type="Google" id="ProtNLM"/>
    </source>
</evidence>
<accession>A0ABV1M0Z5</accession>
<keyword evidence="2" id="KW-1185">Reference proteome</keyword>
<proteinExistence type="predicted"/>
<reference evidence="1" key="1">
    <citation type="submission" date="2024-06" db="EMBL/GenBank/DDBJ databases">
        <title>Genome sequence of Vogesella sp. MAHUQ-64.</title>
        <authorList>
            <person name="Huq M.A."/>
        </authorList>
    </citation>
    <scope>NUCLEOTIDE SEQUENCE</scope>
    <source>
        <strain evidence="1">MAHUQ-64</strain>
    </source>
</reference>
<evidence type="ECO:0000313" key="1">
    <source>
        <dbReference type="EMBL" id="MEQ6289701.1"/>
    </source>
</evidence>